<dbReference type="RefSeq" id="WP_123630465.1">
    <property type="nucleotide sequence ID" value="NZ_AYKH01000007.1"/>
</dbReference>
<dbReference type="Proteomes" id="UP000283993">
    <property type="component" value="Unassembled WGS sequence"/>
</dbReference>
<dbReference type="SUPFAM" id="SSF56281">
    <property type="entry name" value="Metallo-hydrolase/oxidoreductase"/>
    <property type="match status" value="1"/>
</dbReference>
<dbReference type="AlphaFoldDB" id="A0A423PTC1"/>
<evidence type="ECO:0000256" key="1">
    <source>
        <dbReference type="SAM" id="SignalP"/>
    </source>
</evidence>
<dbReference type="PANTHER" id="PTHR43546:SF3">
    <property type="entry name" value="UPF0173 METAL-DEPENDENT HYDROLASE MJ1163"/>
    <property type="match status" value="1"/>
</dbReference>
<keyword evidence="1" id="KW-0732">Signal</keyword>
<feature type="chain" id="PRO_5019429805" evidence="1">
    <location>
        <begin position="25"/>
        <end position="249"/>
    </location>
</feature>
<accession>A0A423PTC1</accession>
<dbReference type="Gene3D" id="3.60.15.10">
    <property type="entry name" value="Ribonuclease Z/Hydroxyacylglutathione hydrolase-like"/>
    <property type="match status" value="1"/>
</dbReference>
<dbReference type="InterPro" id="IPR050114">
    <property type="entry name" value="UPF0173_UPF0282_UlaG_hydrolase"/>
</dbReference>
<feature type="signal peptide" evidence="1">
    <location>
        <begin position="1"/>
        <end position="24"/>
    </location>
</feature>
<name>A0A423PTC1_9GAMM</name>
<organism evidence="2 3">
    <name type="scientific">Salinisphaera orenii MK-B5</name>
    <dbReference type="NCBI Taxonomy" id="856730"/>
    <lineage>
        <taxon>Bacteria</taxon>
        <taxon>Pseudomonadati</taxon>
        <taxon>Pseudomonadota</taxon>
        <taxon>Gammaproteobacteria</taxon>
        <taxon>Salinisphaerales</taxon>
        <taxon>Salinisphaeraceae</taxon>
        <taxon>Salinisphaera</taxon>
    </lineage>
</organism>
<evidence type="ECO:0000313" key="2">
    <source>
        <dbReference type="EMBL" id="ROO28849.1"/>
    </source>
</evidence>
<reference evidence="2 3" key="1">
    <citation type="submission" date="2013-10" db="EMBL/GenBank/DDBJ databases">
        <title>Salinisphaera orenii MK-B5 Genome Sequencing.</title>
        <authorList>
            <person name="Lai Q."/>
            <person name="Li C."/>
            <person name="Shao Z."/>
        </authorList>
    </citation>
    <scope>NUCLEOTIDE SEQUENCE [LARGE SCALE GENOMIC DNA]</scope>
    <source>
        <strain evidence="2 3">MK-B5</strain>
    </source>
</reference>
<keyword evidence="3" id="KW-1185">Reference proteome</keyword>
<dbReference type="Pfam" id="PF13483">
    <property type="entry name" value="Lactamase_B_3"/>
    <property type="match status" value="1"/>
</dbReference>
<comment type="caution">
    <text evidence="2">The sequence shown here is derived from an EMBL/GenBank/DDBJ whole genome shotgun (WGS) entry which is preliminary data.</text>
</comment>
<gene>
    <name evidence="2" type="ORF">SAOR_04945</name>
</gene>
<sequence length="249" mass="27042">MKTPLLSVHALIFLACALAMSAAAAEPALDTRAGPVQLHPVEHASFVMEWNDRTIYVDPVGPVSAYAEHGAADVLLLTHPHGDHLDTETLAGLDLDGATVIMPQSVADEIDGDFGADQRIMANGDTLSVAGMEVRAMPAYNLPPSEDAYHPKGWGNGYVLTLADKRVYISGDTEGIPAMRALEDIDLAFVCMNLPYTMDVDQAADAVADFEPAIVYPYHYRGQDVADFKRQVNERTDAVEVRLGDWYPE</sequence>
<dbReference type="PANTHER" id="PTHR43546">
    <property type="entry name" value="UPF0173 METAL-DEPENDENT HYDROLASE MJ1163-RELATED"/>
    <property type="match status" value="1"/>
</dbReference>
<evidence type="ECO:0000313" key="3">
    <source>
        <dbReference type="Proteomes" id="UP000283993"/>
    </source>
</evidence>
<protein>
    <submittedName>
        <fullName evidence="2">Beta-lactamase</fullName>
    </submittedName>
</protein>
<dbReference type="PROSITE" id="PS51257">
    <property type="entry name" value="PROKAR_LIPOPROTEIN"/>
    <property type="match status" value="1"/>
</dbReference>
<dbReference type="EMBL" id="AYKH01000007">
    <property type="protein sequence ID" value="ROO28849.1"/>
    <property type="molecule type" value="Genomic_DNA"/>
</dbReference>
<dbReference type="InterPro" id="IPR036866">
    <property type="entry name" value="RibonucZ/Hydroxyglut_hydro"/>
</dbReference>
<proteinExistence type="predicted"/>